<protein>
    <submittedName>
        <fullName evidence="3">Glycosyltransferase</fullName>
        <ecNumber evidence="3">2.4.-.-</ecNumber>
    </submittedName>
</protein>
<reference evidence="4" key="1">
    <citation type="journal article" date="2019" name="Int. J. Syst. Evol. Microbiol.">
        <title>The Global Catalogue of Microorganisms (GCM) 10K type strain sequencing project: providing services to taxonomists for standard genome sequencing and annotation.</title>
        <authorList>
            <consortium name="The Broad Institute Genomics Platform"/>
            <consortium name="The Broad Institute Genome Sequencing Center for Infectious Disease"/>
            <person name="Wu L."/>
            <person name="Ma J."/>
        </authorList>
    </citation>
    <scope>NUCLEOTIDE SEQUENCE [LARGE SCALE GENOMIC DNA]</scope>
    <source>
        <strain evidence="4">KCTC 23984</strain>
    </source>
</reference>
<keyword evidence="3" id="KW-0328">Glycosyltransferase</keyword>
<sequence length="237" mass="26737">MDLIKKKARDHARQSFSYIAHPHYRKYYRNNVSRQDARNALGVPSDDFVFLFLGQIRGYKNVTGLIKAYKNLKGGKTTLLIAGSVHQDTKAELRQYLKNTDSILFTDSFVKDEELQLYFNCADVVVTPYNKIFNSGSVFLNLSFGKPTLAPDVSALAEIKQLVGPRWLKTYKGQISAEVLEKYMAEVISESSDIAAASPNIDCFDPDTIARETIAFYNVVLEHKNLPADSKLLYNHA</sequence>
<dbReference type="Gene3D" id="3.40.50.2000">
    <property type="entry name" value="Glycogen Phosphorylase B"/>
    <property type="match status" value="1"/>
</dbReference>
<dbReference type="Pfam" id="PF00534">
    <property type="entry name" value="Glycos_transf_1"/>
    <property type="match status" value="1"/>
</dbReference>
<dbReference type="EMBL" id="JBHUOX010000006">
    <property type="protein sequence ID" value="MFD3000750.1"/>
    <property type="molecule type" value="Genomic_DNA"/>
</dbReference>
<dbReference type="GO" id="GO:0016757">
    <property type="term" value="F:glycosyltransferase activity"/>
    <property type="evidence" value="ECO:0007669"/>
    <property type="project" value="UniProtKB-KW"/>
</dbReference>
<evidence type="ECO:0000313" key="3">
    <source>
        <dbReference type="EMBL" id="MFD3000750.1"/>
    </source>
</evidence>
<dbReference type="Proteomes" id="UP001597641">
    <property type="component" value="Unassembled WGS sequence"/>
</dbReference>
<dbReference type="PANTHER" id="PTHR46401">
    <property type="entry name" value="GLYCOSYLTRANSFERASE WBBK-RELATED"/>
    <property type="match status" value="1"/>
</dbReference>
<dbReference type="InterPro" id="IPR001296">
    <property type="entry name" value="Glyco_trans_1"/>
</dbReference>
<accession>A0ABW6BSE3</accession>
<evidence type="ECO:0000313" key="4">
    <source>
        <dbReference type="Proteomes" id="UP001597641"/>
    </source>
</evidence>
<dbReference type="PANTHER" id="PTHR46401:SF2">
    <property type="entry name" value="GLYCOSYLTRANSFERASE WBBK-RELATED"/>
    <property type="match status" value="1"/>
</dbReference>
<evidence type="ECO:0000256" key="1">
    <source>
        <dbReference type="ARBA" id="ARBA00022679"/>
    </source>
</evidence>
<feature type="domain" description="Glycosyl transferase family 1" evidence="2">
    <location>
        <begin position="34"/>
        <end position="160"/>
    </location>
</feature>
<dbReference type="SUPFAM" id="SSF53756">
    <property type="entry name" value="UDP-Glycosyltransferase/glycogen phosphorylase"/>
    <property type="match status" value="1"/>
</dbReference>
<organism evidence="3 4">
    <name type="scientific">Pontibacter toksunensis</name>
    <dbReference type="NCBI Taxonomy" id="1332631"/>
    <lineage>
        <taxon>Bacteria</taxon>
        <taxon>Pseudomonadati</taxon>
        <taxon>Bacteroidota</taxon>
        <taxon>Cytophagia</taxon>
        <taxon>Cytophagales</taxon>
        <taxon>Hymenobacteraceae</taxon>
        <taxon>Pontibacter</taxon>
    </lineage>
</organism>
<keyword evidence="1 3" id="KW-0808">Transferase</keyword>
<evidence type="ECO:0000259" key="2">
    <source>
        <dbReference type="Pfam" id="PF00534"/>
    </source>
</evidence>
<comment type="caution">
    <text evidence="3">The sequence shown here is derived from an EMBL/GenBank/DDBJ whole genome shotgun (WGS) entry which is preliminary data.</text>
</comment>
<dbReference type="RefSeq" id="WP_377484098.1">
    <property type="nucleotide sequence ID" value="NZ_JBHUOX010000006.1"/>
</dbReference>
<keyword evidence="4" id="KW-1185">Reference proteome</keyword>
<dbReference type="EC" id="2.4.-.-" evidence="3"/>
<name>A0ABW6BSE3_9BACT</name>
<gene>
    <name evidence="3" type="ORF">ACFS7Z_10290</name>
</gene>
<proteinExistence type="predicted"/>